<dbReference type="HAMAP" id="MF_01207">
    <property type="entry name" value="MsrQ"/>
    <property type="match status" value="1"/>
</dbReference>
<keyword evidence="3 8" id="KW-0349">Heme</keyword>
<feature type="transmembrane region" description="Helical" evidence="8">
    <location>
        <begin position="45"/>
        <end position="65"/>
    </location>
</feature>
<feature type="transmembrane region" description="Helical" evidence="8">
    <location>
        <begin position="169"/>
        <end position="187"/>
    </location>
</feature>
<evidence type="ECO:0000256" key="6">
    <source>
        <dbReference type="ARBA" id="ARBA00023004"/>
    </source>
</evidence>
<organism evidence="10 11">
    <name type="scientific">Mannheimia granulomatis</name>
    <dbReference type="NCBI Taxonomy" id="85402"/>
    <lineage>
        <taxon>Bacteria</taxon>
        <taxon>Pseudomonadati</taxon>
        <taxon>Pseudomonadota</taxon>
        <taxon>Gammaproteobacteria</taxon>
        <taxon>Pasteurellales</taxon>
        <taxon>Pasteurellaceae</taxon>
        <taxon>Mannheimia</taxon>
    </lineage>
</organism>
<comment type="similarity">
    <text evidence="8">Belongs to the MsrQ family.</text>
</comment>
<keyword evidence="8" id="KW-0288">FMN</keyword>
<evidence type="ECO:0000256" key="3">
    <source>
        <dbReference type="ARBA" id="ARBA00022617"/>
    </source>
</evidence>
<keyword evidence="7 8" id="KW-0472">Membrane</keyword>
<dbReference type="GO" id="GO:0016679">
    <property type="term" value="F:oxidoreductase activity, acting on diphenols and related substances as donors"/>
    <property type="evidence" value="ECO:0007669"/>
    <property type="project" value="TreeGrafter"/>
</dbReference>
<comment type="function">
    <text evidence="8">Part of the MsrPQ system that repairs oxidized periplasmic proteins containing methionine sulfoxide residues (Met-O), using respiratory chain electrons. Thus protects these proteins from oxidative-stress damage caused by reactive species of oxygen and chlorine generated by the host defense mechanisms. MsrPQ is essential for the maintenance of envelope integrity under bleach stress, rescuing a wide series of structurally unrelated periplasmic proteins from methionine oxidation. MsrQ provides electrons for reduction to the reductase catalytic subunit MsrP, using the quinone pool of the respiratory chain.</text>
</comment>
<evidence type="ECO:0000259" key="9">
    <source>
        <dbReference type="Pfam" id="PF01794"/>
    </source>
</evidence>
<comment type="subunit">
    <text evidence="8">Heterodimer of a catalytic subunit (MsrP) and a heme-binding subunit (MsrQ).</text>
</comment>
<comment type="cofactor">
    <cofactor evidence="8">
        <name>heme b</name>
        <dbReference type="ChEBI" id="CHEBI:60344"/>
    </cofactor>
    <text evidence="8">Binds 1 heme b (iron(II)-protoporphyrin IX) group per subunit.</text>
</comment>
<feature type="transmembrane region" description="Helical" evidence="8">
    <location>
        <begin position="7"/>
        <end position="25"/>
    </location>
</feature>
<dbReference type="GO" id="GO:0009055">
    <property type="term" value="F:electron transfer activity"/>
    <property type="evidence" value="ECO:0007669"/>
    <property type="project" value="UniProtKB-UniRule"/>
</dbReference>
<comment type="cofactor">
    <cofactor evidence="8">
        <name>FMN</name>
        <dbReference type="ChEBI" id="CHEBI:58210"/>
    </cofactor>
    <text evidence="8">Binds 1 FMN per subunit.</text>
</comment>
<proteinExistence type="inferred from homology"/>
<evidence type="ECO:0000256" key="7">
    <source>
        <dbReference type="ARBA" id="ARBA00023136"/>
    </source>
</evidence>
<keyword evidence="11" id="KW-1185">Reference proteome</keyword>
<feature type="transmembrane region" description="Helical" evidence="8">
    <location>
        <begin position="77"/>
        <end position="95"/>
    </location>
</feature>
<keyword evidence="8" id="KW-1003">Cell membrane</keyword>
<evidence type="ECO:0000256" key="4">
    <source>
        <dbReference type="ARBA" id="ARBA00022692"/>
    </source>
</evidence>
<evidence type="ECO:0000313" key="10">
    <source>
        <dbReference type="EMBL" id="EXI62708.1"/>
    </source>
</evidence>
<evidence type="ECO:0000256" key="8">
    <source>
        <dbReference type="HAMAP-Rule" id="MF_01207"/>
    </source>
</evidence>
<dbReference type="RefSeq" id="WP_042801774.1">
    <property type="nucleotide sequence ID" value="NZ_AVSP01000006.1"/>
</dbReference>
<dbReference type="PANTHER" id="PTHR36964:SF1">
    <property type="entry name" value="PROTEIN-METHIONINE-SULFOXIDE REDUCTASE HEME-BINDING SUBUNIT MSRQ"/>
    <property type="match status" value="1"/>
</dbReference>
<dbReference type="GO" id="GO:0005886">
    <property type="term" value="C:plasma membrane"/>
    <property type="evidence" value="ECO:0007669"/>
    <property type="project" value="UniProtKB-SubCell"/>
</dbReference>
<dbReference type="AlphaFoldDB" id="A0A011LZN0"/>
<keyword evidence="2 8" id="KW-0813">Transport</keyword>
<sequence>MLTGLRILIHLGCLLPLVWVAQLLYTGNETVLGADPIKELEHFLGYGAIVIFCAMFLLGIALQYLKKNQYQILRRPLGLWAFVWAALHISSYLLLELSLDVTLFFSELASRPYLILGAAAFFILSIMAITSLPILKRKLGKRWGKIHQWAYPALVLAMVHYYWSVKSVTFDPIIIGVLVLFIVAHKIQAKFAKK</sequence>
<reference evidence="10 11" key="1">
    <citation type="journal article" date="2014" name="Genome Announc.">
        <title>Genome Sequence of a Presumptive Mannheimia haemolytica Strain with an A1/A6-Cross-Reactive Serotype from a White-Tailed Deer (Odocoileus virginianus).</title>
        <authorList>
            <person name="Lawrence P.K."/>
            <person name="Bey R.F."/>
            <person name="Wiener B."/>
            <person name="Kittichotirat W."/>
            <person name="Bumgarner R.E."/>
        </authorList>
    </citation>
    <scope>NUCLEOTIDE SEQUENCE [LARGE SCALE GENOMIC DNA]</scope>
    <source>
        <strain evidence="10 11">PKL10</strain>
    </source>
</reference>
<keyword evidence="8" id="KW-0479">Metal-binding</keyword>
<dbReference type="GO" id="GO:0010181">
    <property type="term" value="F:FMN binding"/>
    <property type="evidence" value="ECO:0007669"/>
    <property type="project" value="UniProtKB-UniRule"/>
</dbReference>
<dbReference type="Proteomes" id="UP000054123">
    <property type="component" value="Unassembled WGS sequence"/>
</dbReference>
<keyword evidence="8" id="KW-0285">Flavoprotein</keyword>
<feature type="transmembrane region" description="Helical" evidence="8">
    <location>
        <begin position="115"/>
        <end position="134"/>
    </location>
</feature>
<dbReference type="GO" id="GO:0046872">
    <property type="term" value="F:metal ion binding"/>
    <property type="evidence" value="ECO:0007669"/>
    <property type="project" value="UniProtKB-KW"/>
</dbReference>
<name>A0A011LZN0_9PAST</name>
<keyword evidence="5 8" id="KW-1133">Transmembrane helix</keyword>
<keyword evidence="8" id="KW-0249">Electron transport</keyword>
<feature type="domain" description="Ferric oxidoreductase" evidence="9">
    <location>
        <begin position="45"/>
        <end position="157"/>
    </location>
</feature>
<dbReference type="InterPro" id="IPR022837">
    <property type="entry name" value="MsrQ-like"/>
</dbReference>
<keyword evidence="6 8" id="KW-0408">Iron</keyword>
<dbReference type="EMBL" id="JANJ01000002">
    <property type="protein sequence ID" value="EXI62708.1"/>
    <property type="molecule type" value="Genomic_DNA"/>
</dbReference>
<comment type="caution">
    <text evidence="10">The sequence shown here is derived from an EMBL/GenBank/DDBJ whole genome shotgun (WGS) entry which is preliminary data.</text>
</comment>
<evidence type="ECO:0000256" key="5">
    <source>
        <dbReference type="ARBA" id="ARBA00022989"/>
    </source>
</evidence>
<dbReference type="Pfam" id="PF01794">
    <property type="entry name" value="Ferric_reduct"/>
    <property type="match status" value="1"/>
</dbReference>
<evidence type="ECO:0000256" key="1">
    <source>
        <dbReference type="ARBA" id="ARBA00004141"/>
    </source>
</evidence>
<gene>
    <name evidence="8" type="primary">msrQ</name>
    <name evidence="10" type="ORF">AK33_02840</name>
</gene>
<feature type="transmembrane region" description="Helical" evidence="8">
    <location>
        <begin position="146"/>
        <end position="163"/>
    </location>
</feature>
<dbReference type="GO" id="GO:0020037">
    <property type="term" value="F:heme binding"/>
    <property type="evidence" value="ECO:0007669"/>
    <property type="project" value="UniProtKB-UniRule"/>
</dbReference>
<evidence type="ECO:0000313" key="11">
    <source>
        <dbReference type="Proteomes" id="UP000054123"/>
    </source>
</evidence>
<accession>A0A011LZN0</accession>
<protein>
    <recommendedName>
        <fullName evidence="8">Protein-methionine-sulfoxide reductase heme-binding subunit MsrQ</fullName>
    </recommendedName>
    <alternativeName>
        <fullName evidence="8">Flavocytochrome MsrQ</fullName>
    </alternativeName>
</protein>
<dbReference type="PANTHER" id="PTHR36964">
    <property type="entry name" value="PROTEIN-METHIONINE-SULFOXIDE REDUCTASE HEME-BINDING SUBUNIT MSRQ"/>
    <property type="match status" value="1"/>
</dbReference>
<keyword evidence="4 8" id="KW-0812">Transmembrane</keyword>
<dbReference type="PATRIC" id="fig|1450449.3.peg.534"/>
<dbReference type="InterPro" id="IPR013130">
    <property type="entry name" value="Fe3_Rdtase_TM_dom"/>
</dbReference>
<comment type="subcellular location">
    <subcellularLocation>
        <location evidence="8">Cell membrane</location>
        <topology evidence="8">Multi-pass membrane protein</topology>
    </subcellularLocation>
    <subcellularLocation>
        <location evidence="1">Membrane</location>
        <topology evidence="1">Multi-pass membrane protein</topology>
    </subcellularLocation>
</comment>
<dbReference type="OrthoDB" id="9788328at2"/>
<dbReference type="STRING" id="1122190.GCA_000621105_01206"/>
<dbReference type="GO" id="GO:0030091">
    <property type="term" value="P:protein repair"/>
    <property type="evidence" value="ECO:0007669"/>
    <property type="project" value="UniProtKB-UniRule"/>
</dbReference>
<evidence type="ECO:0000256" key="2">
    <source>
        <dbReference type="ARBA" id="ARBA00022448"/>
    </source>
</evidence>